<comment type="caution">
    <text evidence="9">The sequence shown here is derived from an EMBL/GenBank/DDBJ whole genome shotgun (WGS) entry which is preliminary data.</text>
</comment>
<dbReference type="PANTHER" id="PTHR31563:SF10">
    <property type="entry name" value="ION CHANNEL POLLUX-RELATED"/>
    <property type="match status" value="1"/>
</dbReference>
<evidence type="ECO:0000313" key="10">
    <source>
        <dbReference type="Proteomes" id="UP000815325"/>
    </source>
</evidence>
<evidence type="ECO:0000256" key="5">
    <source>
        <dbReference type="ARBA" id="ARBA00023065"/>
    </source>
</evidence>
<feature type="transmembrane region" description="Helical" evidence="7">
    <location>
        <begin position="310"/>
        <end position="334"/>
    </location>
</feature>
<dbReference type="Proteomes" id="UP000815325">
    <property type="component" value="Unassembled WGS sequence"/>
</dbReference>
<feature type="transmembrane region" description="Helical" evidence="7">
    <location>
        <begin position="170"/>
        <end position="189"/>
    </location>
</feature>
<keyword evidence="4 7" id="KW-1133">Transmembrane helix</keyword>
<feature type="domain" description="CASTOR/POLLUX/SYM8 ion channel conserved" evidence="8">
    <location>
        <begin position="500"/>
        <end position="587"/>
    </location>
</feature>
<keyword evidence="2" id="KW-0813">Transport</keyword>
<feature type="transmembrane region" description="Helical" evidence="7">
    <location>
        <begin position="233"/>
        <end position="258"/>
    </location>
</feature>
<evidence type="ECO:0000259" key="8">
    <source>
        <dbReference type="Pfam" id="PF06241"/>
    </source>
</evidence>
<dbReference type="InterPro" id="IPR044849">
    <property type="entry name" value="CASTOR/POLLUX/SYM8-like"/>
</dbReference>
<dbReference type="InterPro" id="IPR010420">
    <property type="entry name" value="CASTOR/POLLUX/SYM8_dom"/>
</dbReference>
<reference evidence="9" key="1">
    <citation type="submission" date="2017-08" db="EMBL/GenBank/DDBJ databases">
        <authorList>
            <person name="Polle J.E."/>
            <person name="Barry K."/>
            <person name="Cushman J."/>
            <person name="Schmutz J."/>
            <person name="Tran D."/>
            <person name="Hathwaick L.T."/>
            <person name="Yim W.C."/>
            <person name="Jenkins J."/>
            <person name="Mckie-Krisberg Z.M."/>
            <person name="Prochnik S."/>
            <person name="Lindquist E."/>
            <person name="Dockter R.B."/>
            <person name="Adam C."/>
            <person name="Molina H."/>
            <person name="Bunkerborg J."/>
            <person name="Jin E."/>
            <person name="Buchheim M."/>
            <person name="Magnuson J."/>
        </authorList>
    </citation>
    <scope>NUCLEOTIDE SEQUENCE</scope>
    <source>
        <strain evidence="9">CCAP 19/18</strain>
    </source>
</reference>
<evidence type="ECO:0000256" key="1">
    <source>
        <dbReference type="ARBA" id="ARBA00004127"/>
    </source>
</evidence>
<keyword evidence="6 7" id="KW-0472">Membrane</keyword>
<dbReference type="PANTHER" id="PTHR31563">
    <property type="entry name" value="ION CHANNEL POLLUX-RELATED"/>
    <property type="match status" value="1"/>
</dbReference>
<evidence type="ECO:0000256" key="7">
    <source>
        <dbReference type="SAM" id="Phobius"/>
    </source>
</evidence>
<sequence length="616" mass="66184">MPLNFITTLFFTLILATLFLSTGTAEICRSPNQDDFEQAQVLLEASHKGCCDGNAQLCRSEKAALTLLSGALEEHTSAAPTAAGSEKGCGKQTSEVNAAGWMGQGWGDGESSEAVCSSRRQQVAVAAHPHMLPLTDQEVAHTCELPSSDKEGAPSSAGARRTWAVLARRSLLAALFAFSLALLFTVRHIDDAPSWLMHCISWALSVPVMQLQRERPSRVLKYLMDVYVFSRSYSKMLLLSILTGTLIAYGGIALYAVASEEEWEGQGLGTGRDASEDGKTSLSEAMWAAAAGAGFNWAFFPSSSNAVRCVSTLIAVCGSFITAALLTLVSDALGERVDELKSGRGAVLETGHLLILGWSERVFSLLEQLALGCELSGGSTVVILSEQNKDKCTEEIWRRGIDMKKNRLVIREGSIHSVPELQKVCAPLARSILILTDPQDFSSDARTLRCLLCLQSANPAVSEGALTAGVLAEMCHADQADLLMQLAGEDRVRTVCSPGLMGRLMVQCTRYPRLIEVLQEIVGFQGSETYISTNTQPLVGLPFGFLQSAFEHAVPLGLRKAQSDVPLVINPPYGELVEEGAAALRLAVVASPITKLRTKRHACSRRLSSHSQSIGG</sequence>
<keyword evidence="10" id="KW-1185">Reference proteome</keyword>
<evidence type="ECO:0000256" key="6">
    <source>
        <dbReference type="ARBA" id="ARBA00023136"/>
    </source>
</evidence>
<dbReference type="Gene3D" id="3.40.50.720">
    <property type="entry name" value="NAD(P)-binding Rossmann-like Domain"/>
    <property type="match status" value="1"/>
</dbReference>
<gene>
    <name evidence="9" type="ORF">DUNSADRAFT_18299</name>
</gene>
<evidence type="ECO:0000256" key="4">
    <source>
        <dbReference type="ARBA" id="ARBA00022989"/>
    </source>
</evidence>
<proteinExistence type="predicted"/>
<keyword evidence="3 7" id="KW-0812">Transmembrane</keyword>
<evidence type="ECO:0000313" key="9">
    <source>
        <dbReference type="EMBL" id="KAF5828037.1"/>
    </source>
</evidence>
<protein>
    <recommendedName>
        <fullName evidence="8">CASTOR/POLLUX/SYM8 ion channel conserved domain-containing protein</fullName>
    </recommendedName>
</protein>
<dbReference type="EMBL" id="MU070374">
    <property type="protein sequence ID" value="KAF5828037.1"/>
    <property type="molecule type" value="Genomic_DNA"/>
</dbReference>
<dbReference type="Pfam" id="PF06241">
    <property type="entry name" value="Castor_Poll_mid"/>
    <property type="match status" value="1"/>
</dbReference>
<keyword evidence="5" id="KW-0406">Ion transport</keyword>
<organism evidence="9 10">
    <name type="scientific">Dunaliella salina</name>
    <name type="common">Green alga</name>
    <name type="synonym">Protococcus salinus</name>
    <dbReference type="NCBI Taxonomy" id="3046"/>
    <lineage>
        <taxon>Eukaryota</taxon>
        <taxon>Viridiplantae</taxon>
        <taxon>Chlorophyta</taxon>
        <taxon>core chlorophytes</taxon>
        <taxon>Chlorophyceae</taxon>
        <taxon>CS clade</taxon>
        <taxon>Chlamydomonadales</taxon>
        <taxon>Dunaliellaceae</taxon>
        <taxon>Dunaliella</taxon>
    </lineage>
</organism>
<accession>A0ABQ7G0A4</accession>
<name>A0ABQ7G0A4_DUNSA</name>
<feature type="transmembrane region" description="Helical" evidence="7">
    <location>
        <begin position="6"/>
        <end position="28"/>
    </location>
</feature>
<evidence type="ECO:0000256" key="2">
    <source>
        <dbReference type="ARBA" id="ARBA00022448"/>
    </source>
</evidence>
<comment type="subcellular location">
    <subcellularLocation>
        <location evidence="1">Endomembrane system</location>
        <topology evidence="1">Multi-pass membrane protein</topology>
    </subcellularLocation>
</comment>
<evidence type="ECO:0000256" key="3">
    <source>
        <dbReference type="ARBA" id="ARBA00022692"/>
    </source>
</evidence>